<proteinExistence type="predicted"/>
<evidence type="ECO:0000259" key="2">
    <source>
        <dbReference type="Pfam" id="PF10088"/>
    </source>
</evidence>
<keyword evidence="1" id="KW-0175">Coiled coil</keyword>
<keyword evidence="4" id="KW-1185">Reference proteome</keyword>
<feature type="domain" description="DUF2326" evidence="2">
    <location>
        <begin position="447"/>
        <end position="580"/>
    </location>
</feature>
<reference evidence="3 4" key="1">
    <citation type="submission" date="2020-10" db="EMBL/GenBank/DDBJ databases">
        <title>Identification of Nocardia species via Next-generation sequencing and recognition of intraspecies genetic diversity.</title>
        <authorList>
            <person name="Li P."/>
            <person name="Li P."/>
            <person name="Lu B."/>
        </authorList>
    </citation>
    <scope>NUCLEOTIDE SEQUENCE [LARGE SCALE GENOMIC DNA]</scope>
    <source>
        <strain evidence="3 4">N-11</strain>
    </source>
</reference>
<dbReference type="Proteomes" id="UP000807309">
    <property type="component" value="Unassembled WGS sequence"/>
</dbReference>
<sequence length="581" mass="65121">MEQDMRLIALRANKEHFRTVLFKPGLNLVVAERTAASSDKDSRNGVGKTTLFQAIDFCFGGSVKGSDGLTKLKGSDWEFSLELEFDRKRRLTVTRALDNSGEIVLDGEVLELGLGGRRRTESIGVRSWTDWLGSQCFELNNRDIRGEYDPTFRRLIGHFLRFRNDAYISPFETFAKQPPYQVQVDNAYLIGLNWRLATEWQRWKDRGKALGAMAKSDMDELGEKLGELESRRVRAEAQHRRLVEQIRAFQVLPEYREIESRANGLTARIQKIANEMTVNARMLSLYREQLESEEPGDIQGVIETFEGAGVIFGKSLRRNLDEIVQFHTAVSRNRREYLQSEVTKLEISQLEREAEIARLDAAKRADLSLLQSHGALDDFANLQQRVGTTAALIESLVQQIEELREIRKGKAALKVAQVELQQRTALDVDERMSSLAPVLEDFSGTFEELYGGAADLVVDVGDAGYQFRSTLPRQGSHGVGKIGIFAYDLAIANNWSRTNRGPGFLAHDSVVFDGVDERQTAAAISKALRSADEIGYQYLLTINSDDLPVTELTARGVDVKSSTVLTLTDVDPKGGLLGIRI</sequence>
<dbReference type="EMBL" id="JADLRE010000004">
    <property type="protein sequence ID" value="MBF6224739.1"/>
    <property type="molecule type" value="Genomic_DNA"/>
</dbReference>
<accession>A0ABS0C2Y1</accession>
<dbReference type="SUPFAM" id="SSF52540">
    <property type="entry name" value="P-loop containing nucleoside triphosphate hydrolases"/>
    <property type="match status" value="1"/>
</dbReference>
<protein>
    <submittedName>
        <fullName evidence="3">DUF2326 domain-containing protein</fullName>
    </submittedName>
</protein>
<evidence type="ECO:0000313" key="4">
    <source>
        <dbReference type="Proteomes" id="UP000807309"/>
    </source>
</evidence>
<dbReference type="Gene3D" id="3.40.50.300">
    <property type="entry name" value="P-loop containing nucleotide triphosphate hydrolases"/>
    <property type="match status" value="1"/>
</dbReference>
<dbReference type="InterPro" id="IPR027417">
    <property type="entry name" value="P-loop_NTPase"/>
</dbReference>
<evidence type="ECO:0000256" key="1">
    <source>
        <dbReference type="SAM" id="Coils"/>
    </source>
</evidence>
<dbReference type="Pfam" id="PF10088">
    <property type="entry name" value="DUF2326"/>
    <property type="match status" value="1"/>
</dbReference>
<dbReference type="InterPro" id="IPR018760">
    <property type="entry name" value="DUF2326"/>
</dbReference>
<name>A0ABS0C2Y1_9NOCA</name>
<gene>
    <name evidence="3" type="ORF">IU470_06410</name>
</gene>
<dbReference type="RefSeq" id="WP_195032068.1">
    <property type="nucleotide sequence ID" value="NZ_JADLRE010000004.1"/>
</dbReference>
<feature type="coiled-coil region" evidence="1">
    <location>
        <begin position="218"/>
        <end position="275"/>
    </location>
</feature>
<comment type="caution">
    <text evidence="3">The sequence shown here is derived from an EMBL/GenBank/DDBJ whole genome shotgun (WGS) entry which is preliminary data.</text>
</comment>
<evidence type="ECO:0000313" key="3">
    <source>
        <dbReference type="EMBL" id="MBF6224739.1"/>
    </source>
</evidence>
<organism evidence="3 4">
    <name type="scientific">Nocardia abscessus</name>
    <dbReference type="NCBI Taxonomy" id="120957"/>
    <lineage>
        <taxon>Bacteria</taxon>
        <taxon>Bacillati</taxon>
        <taxon>Actinomycetota</taxon>
        <taxon>Actinomycetes</taxon>
        <taxon>Mycobacteriales</taxon>
        <taxon>Nocardiaceae</taxon>
        <taxon>Nocardia</taxon>
    </lineage>
</organism>